<keyword evidence="2" id="KW-1185">Reference proteome</keyword>
<name>A0ACB8SNK8_9AGAM</name>
<evidence type="ECO:0000313" key="1">
    <source>
        <dbReference type="EMBL" id="KAI0057685.1"/>
    </source>
</evidence>
<evidence type="ECO:0000313" key="2">
    <source>
        <dbReference type="Proteomes" id="UP000814140"/>
    </source>
</evidence>
<sequence length="186" mass="21343">MAQRPRVRLGPFVIQVHQWIQPETATLHIVGQMRGSEANSESEYCVEDVARTPHAVRHSPLVSETKRAAIHSVVQPCKQLWSRGYRVQLMSYLHRKYVPQTGAHSDEQRHYTAGRPSLDRTTQPRLQSRGSRFFGKKVPIDLNSKKSTQIFGRPMLILTGRPEARLRGHRCDGRCNLRELSIRKSL</sequence>
<reference evidence="1" key="2">
    <citation type="journal article" date="2022" name="New Phytol.">
        <title>Evolutionary transition to the ectomycorrhizal habit in the genomes of a hyperdiverse lineage of mushroom-forming fungi.</title>
        <authorList>
            <person name="Looney B."/>
            <person name="Miyauchi S."/>
            <person name="Morin E."/>
            <person name="Drula E."/>
            <person name="Courty P.E."/>
            <person name="Kohler A."/>
            <person name="Kuo A."/>
            <person name="LaButti K."/>
            <person name="Pangilinan J."/>
            <person name="Lipzen A."/>
            <person name="Riley R."/>
            <person name="Andreopoulos W."/>
            <person name="He G."/>
            <person name="Johnson J."/>
            <person name="Nolan M."/>
            <person name="Tritt A."/>
            <person name="Barry K.W."/>
            <person name="Grigoriev I.V."/>
            <person name="Nagy L.G."/>
            <person name="Hibbett D."/>
            <person name="Henrissat B."/>
            <person name="Matheny P.B."/>
            <person name="Labbe J."/>
            <person name="Martin F.M."/>
        </authorList>
    </citation>
    <scope>NUCLEOTIDE SEQUENCE</scope>
    <source>
        <strain evidence="1">HHB10654</strain>
    </source>
</reference>
<gene>
    <name evidence="1" type="ORF">BV25DRAFT_1830931</name>
</gene>
<dbReference type="Proteomes" id="UP000814140">
    <property type="component" value="Unassembled WGS sequence"/>
</dbReference>
<organism evidence="1 2">
    <name type="scientific">Artomyces pyxidatus</name>
    <dbReference type="NCBI Taxonomy" id="48021"/>
    <lineage>
        <taxon>Eukaryota</taxon>
        <taxon>Fungi</taxon>
        <taxon>Dikarya</taxon>
        <taxon>Basidiomycota</taxon>
        <taxon>Agaricomycotina</taxon>
        <taxon>Agaricomycetes</taxon>
        <taxon>Russulales</taxon>
        <taxon>Auriscalpiaceae</taxon>
        <taxon>Artomyces</taxon>
    </lineage>
</organism>
<dbReference type="EMBL" id="MU277244">
    <property type="protein sequence ID" value="KAI0057685.1"/>
    <property type="molecule type" value="Genomic_DNA"/>
</dbReference>
<proteinExistence type="predicted"/>
<comment type="caution">
    <text evidence="1">The sequence shown here is derived from an EMBL/GenBank/DDBJ whole genome shotgun (WGS) entry which is preliminary data.</text>
</comment>
<accession>A0ACB8SNK8</accession>
<reference evidence="1" key="1">
    <citation type="submission" date="2021-03" db="EMBL/GenBank/DDBJ databases">
        <authorList>
            <consortium name="DOE Joint Genome Institute"/>
            <person name="Ahrendt S."/>
            <person name="Looney B.P."/>
            <person name="Miyauchi S."/>
            <person name="Morin E."/>
            <person name="Drula E."/>
            <person name="Courty P.E."/>
            <person name="Chicoki N."/>
            <person name="Fauchery L."/>
            <person name="Kohler A."/>
            <person name="Kuo A."/>
            <person name="Labutti K."/>
            <person name="Pangilinan J."/>
            <person name="Lipzen A."/>
            <person name="Riley R."/>
            <person name="Andreopoulos W."/>
            <person name="He G."/>
            <person name="Johnson J."/>
            <person name="Barry K.W."/>
            <person name="Grigoriev I.V."/>
            <person name="Nagy L."/>
            <person name="Hibbett D."/>
            <person name="Henrissat B."/>
            <person name="Matheny P.B."/>
            <person name="Labbe J."/>
            <person name="Martin F."/>
        </authorList>
    </citation>
    <scope>NUCLEOTIDE SEQUENCE</scope>
    <source>
        <strain evidence="1">HHB10654</strain>
    </source>
</reference>
<protein>
    <submittedName>
        <fullName evidence="1">Uncharacterized protein</fullName>
    </submittedName>
</protein>